<gene>
    <name evidence="1" type="ORF">GsuE55_12880</name>
</gene>
<evidence type="ECO:0008006" key="3">
    <source>
        <dbReference type="Google" id="ProtNLM"/>
    </source>
</evidence>
<sequence>MIHIKQLDHVQICIPFGAEDEARAFYTDVLGFQEIEKPESLKANGGLSINKHGAVGKVVFNPEI</sequence>
<evidence type="ECO:0000313" key="1">
    <source>
        <dbReference type="EMBL" id="BBW96455.1"/>
    </source>
</evidence>
<keyword evidence="2" id="KW-1185">Reference proteome</keyword>
<organism evidence="1 2">
    <name type="scientific">Geobacillus subterraneus</name>
    <dbReference type="NCBI Taxonomy" id="129338"/>
    <lineage>
        <taxon>Bacteria</taxon>
        <taxon>Bacillati</taxon>
        <taxon>Bacillota</taxon>
        <taxon>Bacilli</taxon>
        <taxon>Bacillales</taxon>
        <taxon>Anoxybacillaceae</taxon>
        <taxon>Geobacillus</taxon>
    </lineage>
</organism>
<dbReference type="AlphaFoldDB" id="A0A679FPC0"/>
<evidence type="ECO:0000313" key="2">
    <source>
        <dbReference type="Proteomes" id="UP000501421"/>
    </source>
</evidence>
<protein>
    <recommendedName>
        <fullName evidence="3">Glyoxalase</fullName>
    </recommendedName>
</protein>
<accession>A0A679FPC0</accession>
<name>A0A679FPC0_9BACL</name>
<reference evidence="2" key="1">
    <citation type="journal article" date="2020" name="Microbiol. Resour. Announc.">
        <title>Complete Genome Sequence of Geobacillus sp. Strain E55-1, Isolated from Mine Geyser in Japan.</title>
        <authorList>
            <person name="Miyazaki K."/>
            <person name="Hase E."/>
            <person name="Tokito N."/>
        </authorList>
    </citation>
    <scope>NUCLEOTIDE SEQUENCE [LARGE SCALE GENOMIC DNA]</scope>
    <source>
        <strain evidence="2">E55-1</strain>
    </source>
</reference>
<dbReference type="SUPFAM" id="SSF54593">
    <property type="entry name" value="Glyoxalase/Bleomycin resistance protein/Dihydroxybiphenyl dioxygenase"/>
    <property type="match status" value="1"/>
</dbReference>
<dbReference type="EMBL" id="AP022557">
    <property type="protein sequence ID" value="BBW96455.1"/>
    <property type="molecule type" value="Genomic_DNA"/>
</dbReference>
<dbReference type="Gene3D" id="3.10.180.10">
    <property type="entry name" value="2,3-Dihydroxybiphenyl 1,2-Dioxygenase, domain 1"/>
    <property type="match status" value="1"/>
</dbReference>
<dbReference type="InterPro" id="IPR029068">
    <property type="entry name" value="Glyas_Bleomycin-R_OHBP_Dase"/>
</dbReference>
<dbReference type="Proteomes" id="UP000501421">
    <property type="component" value="Chromosome"/>
</dbReference>
<proteinExistence type="predicted"/>